<comment type="caution">
    <text evidence="1">The sequence shown here is derived from an EMBL/GenBank/DDBJ whole genome shotgun (WGS) entry which is preliminary data.</text>
</comment>
<organism evidence="1 2">
    <name type="scientific">Kroppenstedtia guangzhouensis</name>
    <dbReference type="NCBI Taxonomy" id="1274356"/>
    <lineage>
        <taxon>Bacteria</taxon>
        <taxon>Bacillati</taxon>
        <taxon>Bacillota</taxon>
        <taxon>Bacilli</taxon>
        <taxon>Bacillales</taxon>
        <taxon>Thermoactinomycetaceae</taxon>
        <taxon>Kroppenstedtia</taxon>
    </lineage>
</organism>
<dbReference type="EMBL" id="BMEX01000032">
    <property type="protein sequence ID" value="GGA58534.1"/>
    <property type="molecule type" value="Genomic_DNA"/>
</dbReference>
<reference evidence="2" key="1">
    <citation type="journal article" date="2019" name="Int. J. Syst. Evol. Microbiol.">
        <title>The Global Catalogue of Microorganisms (GCM) 10K type strain sequencing project: providing services to taxonomists for standard genome sequencing and annotation.</title>
        <authorList>
            <consortium name="The Broad Institute Genomics Platform"/>
            <consortium name="The Broad Institute Genome Sequencing Center for Infectious Disease"/>
            <person name="Wu L."/>
            <person name="Ma J."/>
        </authorList>
    </citation>
    <scope>NUCLEOTIDE SEQUENCE [LARGE SCALE GENOMIC DNA]</scope>
    <source>
        <strain evidence="2">CGMCC 1.12404</strain>
    </source>
</reference>
<keyword evidence="2" id="KW-1185">Reference proteome</keyword>
<protein>
    <submittedName>
        <fullName evidence="1">Uncharacterized protein</fullName>
    </submittedName>
</protein>
<name>A0ABQ1H6M9_9BACL</name>
<sequence>MLAGWRHWEPRGNTLEKRTGSLYRGGAGVLLLHKVPYQRFHHIDGDGEADGLGRIDDEGVDPDGLAEDIEQGTAAVSRIDGSIGLNHMAKSSLPQVEWTIFPADHSQSDGMMKAEGIADRK</sequence>
<dbReference type="Proteomes" id="UP000617979">
    <property type="component" value="Unassembled WGS sequence"/>
</dbReference>
<gene>
    <name evidence="1" type="ORF">GCM10007416_34680</name>
</gene>
<proteinExistence type="predicted"/>
<evidence type="ECO:0000313" key="1">
    <source>
        <dbReference type="EMBL" id="GGA58534.1"/>
    </source>
</evidence>
<evidence type="ECO:0000313" key="2">
    <source>
        <dbReference type="Proteomes" id="UP000617979"/>
    </source>
</evidence>
<accession>A0ABQ1H6M9</accession>